<sequence>EDRPHHPRDARRPALPPRAGTPDRSRADHGRLPRGPPQPHAGRAPGVRPRRRLAVREPHAVRRRRGSGALPAGRAGRRPPGRRARRRHPVRARRRGDVPARLRDHGRPRARRRRPRRRRAPRPLRGCRHRGHAPLRHRRARRVVLRPEGLPTGGRDPTARRRSGPAGRDPGAADRPRARRPGLQLAQPAADRRGARARALAPAGPGRRGGA</sequence>
<feature type="compositionally biased region" description="Basic residues" evidence="1">
    <location>
        <begin position="75"/>
        <end position="94"/>
    </location>
</feature>
<evidence type="ECO:0000313" key="2">
    <source>
        <dbReference type="EMBL" id="CAA9557271.1"/>
    </source>
</evidence>
<gene>
    <name evidence="2" type="ORF">AVDCRST_MAG79-3191</name>
</gene>
<accession>A0A6J4UUZ8</accession>
<organism evidence="2">
    <name type="scientific">uncultured Thermoleophilia bacterium</name>
    <dbReference type="NCBI Taxonomy" id="1497501"/>
    <lineage>
        <taxon>Bacteria</taxon>
        <taxon>Bacillati</taxon>
        <taxon>Actinomycetota</taxon>
        <taxon>Thermoleophilia</taxon>
        <taxon>environmental samples</taxon>
    </lineage>
</organism>
<feature type="compositionally biased region" description="Basic and acidic residues" evidence="1">
    <location>
        <begin position="21"/>
        <end position="31"/>
    </location>
</feature>
<evidence type="ECO:0000256" key="1">
    <source>
        <dbReference type="SAM" id="MobiDB-lite"/>
    </source>
</evidence>
<feature type="compositionally biased region" description="Basic residues" evidence="1">
    <location>
        <begin position="108"/>
        <end position="144"/>
    </location>
</feature>
<dbReference type="EC" id="6.3.2.1" evidence="2"/>
<dbReference type="AlphaFoldDB" id="A0A6J4UUZ8"/>
<name>A0A6J4UUZ8_9ACTN</name>
<keyword evidence="2" id="KW-0436">Ligase</keyword>
<feature type="compositionally biased region" description="Basic and acidic residues" evidence="1">
    <location>
        <begin position="95"/>
        <end position="107"/>
    </location>
</feature>
<dbReference type="EMBL" id="CADCWC010000510">
    <property type="protein sequence ID" value="CAA9557271.1"/>
    <property type="molecule type" value="Genomic_DNA"/>
</dbReference>
<proteinExistence type="predicted"/>
<feature type="non-terminal residue" evidence="2">
    <location>
        <position position="1"/>
    </location>
</feature>
<feature type="non-terminal residue" evidence="2">
    <location>
        <position position="211"/>
    </location>
</feature>
<feature type="region of interest" description="Disordered" evidence="1">
    <location>
        <begin position="1"/>
        <end position="211"/>
    </location>
</feature>
<reference evidence="2" key="1">
    <citation type="submission" date="2020-02" db="EMBL/GenBank/DDBJ databases">
        <authorList>
            <person name="Meier V. D."/>
        </authorList>
    </citation>
    <scope>NUCLEOTIDE SEQUENCE</scope>
    <source>
        <strain evidence="2">AVDCRST_MAG79</strain>
    </source>
</reference>
<protein>
    <submittedName>
        <fullName evidence="2">Pantoate--beta-alanine ligase</fullName>
        <ecNumber evidence="2">6.3.2.1</ecNumber>
    </submittedName>
</protein>
<dbReference type="GO" id="GO:0004592">
    <property type="term" value="F:pantoate-beta-alanine ligase activity"/>
    <property type="evidence" value="ECO:0007669"/>
    <property type="project" value="UniProtKB-EC"/>
</dbReference>